<evidence type="ECO:0000313" key="11">
    <source>
        <dbReference type="EMBL" id="ATZ16302.1"/>
    </source>
</evidence>
<dbReference type="InterPro" id="IPR051351">
    <property type="entry name" value="Ascorbate-PTS_EIIA_comp"/>
</dbReference>
<gene>
    <name evidence="11" type="primary">sgaA</name>
    <name evidence="11" type="ORF">EFREU_v1c02760</name>
</gene>
<evidence type="ECO:0000256" key="4">
    <source>
        <dbReference type="ARBA" id="ARBA00022553"/>
    </source>
</evidence>
<keyword evidence="2" id="KW-0813">Transport</keyword>
<dbReference type="GO" id="GO:0009401">
    <property type="term" value="P:phosphoenolpyruvate-dependent sugar phosphotransferase system"/>
    <property type="evidence" value="ECO:0007669"/>
    <property type="project" value="UniProtKB-KW"/>
</dbReference>
<dbReference type="InterPro" id="IPR016152">
    <property type="entry name" value="PTrfase/Anion_transptr"/>
</dbReference>
<dbReference type="AlphaFoldDB" id="A0A2K8NR40"/>
<evidence type="ECO:0000256" key="9">
    <source>
        <dbReference type="ARBA" id="ARBA00041175"/>
    </source>
</evidence>
<evidence type="ECO:0000256" key="3">
    <source>
        <dbReference type="ARBA" id="ARBA00022490"/>
    </source>
</evidence>
<evidence type="ECO:0000256" key="1">
    <source>
        <dbReference type="ARBA" id="ARBA00004496"/>
    </source>
</evidence>
<keyword evidence="5" id="KW-0808">Transferase</keyword>
<keyword evidence="12" id="KW-1185">Reference proteome</keyword>
<evidence type="ECO:0000256" key="8">
    <source>
        <dbReference type="ARBA" id="ARBA00037387"/>
    </source>
</evidence>
<dbReference type="Gene3D" id="3.40.930.10">
    <property type="entry name" value="Mannitol-specific EII, Chain A"/>
    <property type="match status" value="1"/>
</dbReference>
<dbReference type="InterPro" id="IPR002178">
    <property type="entry name" value="PTS_EIIA_type-2_dom"/>
</dbReference>
<keyword evidence="3" id="KW-0963">Cytoplasm</keyword>
<keyword evidence="4" id="KW-0597">Phosphoprotein</keyword>
<evidence type="ECO:0000256" key="5">
    <source>
        <dbReference type="ARBA" id="ARBA00022679"/>
    </source>
</evidence>
<dbReference type="RefSeq" id="WP_100609253.1">
    <property type="nucleotide sequence ID" value="NZ_CP024962.1"/>
</dbReference>
<dbReference type="CDD" id="cd00211">
    <property type="entry name" value="PTS_IIA_fru"/>
    <property type="match status" value="1"/>
</dbReference>
<evidence type="ECO:0000256" key="7">
    <source>
        <dbReference type="ARBA" id="ARBA00022777"/>
    </source>
</evidence>
<dbReference type="GO" id="GO:0005737">
    <property type="term" value="C:cytoplasm"/>
    <property type="evidence" value="ECO:0007669"/>
    <property type="project" value="UniProtKB-SubCell"/>
</dbReference>
<dbReference type="SUPFAM" id="SSF55804">
    <property type="entry name" value="Phoshotransferase/anion transport protein"/>
    <property type="match status" value="1"/>
</dbReference>
<comment type="subcellular location">
    <subcellularLocation>
        <location evidence="1">Cytoplasm</location>
    </subcellularLocation>
</comment>
<dbReference type="PANTHER" id="PTHR36203:SF1">
    <property type="entry name" value="ASCORBATE-SPECIFIC PTS SYSTEM EIIA COMPONENT"/>
    <property type="match status" value="1"/>
</dbReference>
<proteinExistence type="predicted"/>
<keyword evidence="6" id="KW-0598">Phosphotransferase system</keyword>
<dbReference type="EMBL" id="CP024962">
    <property type="protein sequence ID" value="ATZ16302.1"/>
    <property type="molecule type" value="Genomic_DNA"/>
</dbReference>
<reference evidence="11 12" key="1">
    <citation type="submission" date="2017-11" db="EMBL/GenBank/DDBJ databases">
        <title>Genome sequence of Entomoplasma freundtii BARC 318 (ATCC 51999).</title>
        <authorList>
            <person name="Lo W.-S."/>
            <person name="Gasparich G.E."/>
            <person name="Kuo C.-H."/>
        </authorList>
    </citation>
    <scope>NUCLEOTIDE SEQUENCE [LARGE SCALE GENOMIC DNA]</scope>
    <source>
        <strain evidence="11 12">BARC 318</strain>
    </source>
</reference>
<accession>A0A2K8NR40</accession>
<dbReference type="KEGG" id="efr:EFREU_v1c02760"/>
<dbReference type="Proteomes" id="UP000232222">
    <property type="component" value="Chromosome"/>
</dbReference>
<evidence type="ECO:0000256" key="6">
    <source>
        <dbReference type="ARBA" id="ARBA00022683"/>
    </source>
</evidence>
<dbReference type="PROSITE" id="PS51094">
    <property type="entry name" value="PTS_EIIA_TYPE_2"/>
    <property type="match status" value="1"/>
</dbReference>
<dbReference type="OrthoDB" id="1634238at2"/>
<evidence type="ECO:0000256" key="2">
    <source>
        <dbReference type="ARBA" id="ARBA00022448"/>
    </source>
</evidence>
<comment type="function">
    <text evidence="8">The phosphoenolpyruvate-dependent sugar phosphotransferase system (sugar PTS), a major carbohydrate active transport system, catalyzes the phosphorylation of incoming sugar substrates concomitantly with their translocation across the cell membrane. The enzyme II UlaABC PTS system is involved in ascorbate transport.</text>
</comment>
<protein>
    <recommendedName>
        <fullName evidence="9">Ascorbate-specific PTS system EIIA component</fullName>
    </recommendedName>
    <alternativeName>
        <fullName evidence="10">Ascorbate-specific phosphotransferase enzyme IIA component</fullName>
    </alternativeName>
</protein>
<dbReference type="Pfam" id="PF00359">
    <property type="entry name" value="PTS_EIIA_2"/>
    <property type="match status" value="1"/>
</dbReference>
<dbReference type="PANTHER" id="PTHR36203">
    <property type="entry name" value="ASCORBATE-SPECIFIC PTS SYSTEM EIIA COMPONENT"/>
    <property type="match status" value="1"/>
</dbReference>
<keyword evidence="7" id="KW-0418">Kinase</keyword>
<name>A0A2K8NR40_9MOLU</name>
<organism evidence="11 12">
    <name type="scientific">Entomoplasma freundtii</name>
    <dbReference type="NCBI Taxonomy" id="74700"/>
    <lineage>
        <taxon>Bacteria</taxon>
        <taxon>Bacillati</taxon>
        <taxon>Mycoplasmatota</taxon>
        <taxon>Mollicutes</taxon>
        <taxon>Entomoplasmatales</taxon>
        <taxon>Entomoplasmataceae</taxon>
        <taxon>Entomoplasma</taxon>
    </lineage>
</organism>
<evidence type="ECO:0000256" key="10">
    <source>
        <dbReference type="ARBA" id="ARBA00042072"/>
    </source>
</evidence>
<dbReference type="GO" id="GO:0016301">
    <property type="term" value="F:kinase activity"/>
    <property type="evidence" value="ECO:0007669"/>
    <property type="project" value="UniProtKB-KW"/>
</dbReference>
<evidence type="ECO:0000313" key="12">
    <source>
        <dbReference type="Proteomes" id="UP000232222"/>
    </source>
</evidence>
<sequence length="147" mass="16887">MNLFQEDLINFQPKTENWETALATGIQPLLAKNYVSKDYLNHLISETKRFGAYYVIGPDLALAHIQPNETTLKTGISLLYLDEPTLFPGLKMKPVKFLFVLVATDSDSHLSLLQEMALLFSKKEFYDAFYQLKDTTDLFNLVNKFKN</sequence>